<dbReference type="Gene3D" id="3.40.50.300">
    <property type="entry name" value="P-loop containing nucleotide triphosphate hydrolases"/>
    <property type="match status" value="1"/>
</dbReference>
<dbReference type="SUPFAM" id="SSF52540">
    <property type="entry name" value="P-loop containing nucleoside triphosphate hydrolases"/>
    <property type="match status" value="1"/>
</dbReference>
<keyword evidence="1" id="KW-0677">Repeat</keyword>
<evidence type="ECO:0000313" key="2">
    <source>
        <dbReference type="EMBL" id="SUG50069.1"/>
    </source>
</evidence>
<dbReference type="PANTHER" id="PTHR19211:SF14">
    <property type="entry name" value="ATP-BINDING CASSETTE SUB-FAMILY F MEMBER 1"/>
    <property type="match status" value="1"/>
</dbReference>
<reference evidence="2 3" key="1">
    <citation type="submission" date="2018-06" db="EMBL/GenBank/DDBJ databases">
        <authorList>
            <consortium name="Pathogen Informatics"/>
            <person name="Doyle S."/>
        </authorList>
    </citation>
    <scope>NUCLEOTIDE SEQUENCE [LARGE SCALE GENOMIC DNA]</scope>
    <source>
        <strain evidence="2 3">NCTC8297</strain>
    </source>
</reference>
<sequence length="147" mass="16432">MILHVQNLAVASRRACYWGRAQLSTPNVLLLDEPSNHLDLPTLIWLEAFLADWRGSLILVSHDTRLLDTVTNSTWIIANGGVHQYRLPCTQALVQHEQSDLACQQQYQDQANEIERIEASGASVGRCGVKISIVKARQEKRSPCSNV</sequence>
<dbReference type="AlphaFoldDB" id="A0A379TKJ7"/>
<evidence type="ECO:0000313" key="3">
    <source>
        <dbReference type="Proteomes" id="UP000254741"/>
    </source>
</evidence>
<name>A0A379TKJ7_SALER</name>
<evidence type="ECO:0000256" key="1">
    <source>
        <dbReference type="ARBA" id="ARBA00022737"/>
    </source>
</evidence>
<dbReference type="PANTHER" id="PTHR19211">
    <property type="entry name" value="ATP-BINDING TRANSPORT PROTEIN-RELATED"/>
    <property type="match status" value="1"/>
</dbReference>
<protein>
    <submittedName>
        <fullName evidence="2">ABC transporter</fullName>
    </submittedName>
</protein>
<dbReference type="InterPro" id="IPR027417">
    <property type="entry name" value="P-loop_NTPase"/>
</dbReference>
<organism evidence="2 3">
    <name type="scientific">Salmonella enterica subsp. arizonae</name>
    <dbReference type="NCBI Taxonomy" id="59203"/>
    <lineage>
        <taxon>Bacteria</taxon>
        <taxon>Pseudomonadati</taxon>
        <taxon>Pseudomonadota</taxon>
        <taxon>Gammaproteobacteria</taxon>
        <taxon>Enterobacterales</taxon>
        <taxon>Enterobacteriaceae</taxon>
        <taxon>Salmonella</taxon>
    </lineage>
</organism>
<dbReference type="Proteomes" id="UP000254741">
    <property type="component" value="Unassembled WGS sequence"/>
</dbReference>
<proteinExistence type="predicted"/>
<dbReference type="InterPro" id="IPR050611">
    <property type="entry name" value="ABCF"/>
</dbReference>
<dbReference type="GO" id="GO:0005524">
    <property type="term" value="F:ATP binding"/>
    <property type="evidence" value="ECO:0007669"/>
    <property type="project" value="TreeGrafter"/>
</dbReference>
<gene>
    <name evidence="2" type="primary">yheS_4</name>
    <name evidence="2" type="ORF">NCTC8297_05432</name>
</gene>
<accession>A0A379TKJ7</accession>
<dbReference type="EMBL" id="UGXG01000002">
    <property type="protein sequence ID" value="SUG50069.1"/>
    <property type="molecule type" value="Genomic_DNA"/>
</dbReference>